<evidence type="ECO:0000313" key="10">
    <source>
        <dbReference type="EMBL" id="TNN20807.1"/>
    </source>
</evidence>
<comment type="function">
    <text evidence="8">Component of the Mediator complex, a coactivator involved in the regulated transcription of nearly all RNA polymerase II-dependent genes. Mediator functions as a bridge to convey information from gene-specific regulatory proteins to the basal RNA polymerase II transcription machinery. Mediator is recruited to promoters by direct interactions with regulatory proteins and serves as a scaffold for the assembly of a functional preinitiation complex with RNA polymerase II and the general transcription factors.</text>
</comment>
<evidence type="ECO:0000256" key="8">
    <source>
        <dbReference type="ARBA" id="ARBA00025687"/>
    </source>
</evidence>
<comment type="subcellular location">
    <subcellularLocation>
        <location evidence="1">Nucleus</location>
    </subcellularLocation>
</comment>
<evidence type="ECO:0000256" key="5">
    <source>
        <dbReference type="ARBA" id="ARBA00023159"/>
    </source>
</evidence>
<accession>A0A4Z2DWI8</accession>
<evidence type="ECO:0000313" key="11">
    <source>
        <dbReference type="Proteomes" id="UP000311919"/>
    </source>
</evidence>
<comment type="similarity">
    <text evidence="2">Belongs to the Mediator complex subunit 30 family.</text>
</comment>
<dbReference type="GO" id="GO:0016301">
    <property type="term" value="F:kinase activity"/>
    <property type="evidence" value="ECO:0007669"/>
    <property type="project" value="UniProtKB-KW"/>
</dbReference>
<keyword evidence="5" id="KW-0010">Activator</keyword>
<evidence type="ECO:0000256" key="3">
    <source>
        <dbReference type="ARBA" id="ARBA00019664"/>
    </source>
</evidence>
<dbReference type="OrthoDB" id="6263794at2759"/>
<sequence length="343" mass="39485">MLKLATRPVVPLVNIMVGVQHFRNLRTFSKLVHTYIRPSQSAANNQYIPAQLINYIQNSDNFQPKMVELNGFFPSPVSLPNSNENGFKLPSALNMIGLKEFIILPSLQNPVSIELKNDIKIRRRKMKKHQKKRLRKRHAVLFRKLQMVRDKKEENKLQQLFEFWRFRSEAWDPADKIQSRLHLARSQQHTKDPSNPICASKCGQEALQDLLSGLRDLMLLFYACMDPKTRGMSTHQASIAGPQCSEILQQMKSNKELLRQTFHVVKESCDRLLPTDISDLIPYANTSLVNKETSAELKPLIAAREKAIKRLLAVTGELENLRRILTKTVWELNDLTDPSVQKL</sequence>
<dbReference type="InterPro" id="IPR021019">
    <property type="entry name" value="Mediator_Med30_met"/>
</dbReference>
<dbReference type="GO" id="GO:0005634">
    <property type="term" value="C:nucleus"/>
    <property type="evidence" value="ECO:0007669"/>
    <property type="project" value="UniProtKB-SubCell"/>
</dbReference>
<keyword evidence="6" id="KW-0804">Transcription</keyword>
<proteinExistence type="inferred from homology"/>
<dbReference type="STRING" id="6182.A0A4Z2DWI8"/>
<reference evidence="10 11" key="1">
    <citation type="submission" date="2019-03" db="EMBL/GenBank/DDBJ databases">
        <title>An improved genome assembly of the fluke Schistosoma japonicum.</title>
        <authorList>
            <person name="Hu W."/>
            <person name="Luo F."/>
            <person name="Yin M."/>
            <person name="Mo X."/>
            <person name="Sun C."/>
            <person name="Wu Q."/>
            <person name="Zhu B."/>
            <person name="Xiang M."/>
            <person name="Wang J."/>
            <person name="Wang Y."/>
            <person name="Zhang T."/>
            <person name="Xu B."/>
            <person name="Zheng H."/>
            <person name="Feng Z."/>
        </authorList>
    </citation>
    <scope>NUCLEOTIDE SEQUENCE [LARGE SCALE GENOMIC DNA]</scope>
    <source>
        <strain evidence="10">HuSjv2</strain>
        <tissue evidence="10">Worms</tissue>
    </source>
</reference>
<comment type="caution">
    <text evidence="10">The sequence shown here is derived from an EMBL/GenBank/DDBJ whole genome shotgun (WGS) entry which is preliminary data.</text>
</comment>
<evidence type="ECO:0000256" key="4">
    <source>
        <dbReference type="ARBA" id="ARBA00023015"/>
    </source>
</evidence>
<dbReference type="AlphaFoldDB" id="A0A4Z2DWI8"/>
<name>A0A4Z2DWI8_SCHJA</name>
<evidence type="ECO:0000256" key="6">
    <source>
        <dbReference type="ARBA" id="ARBA00023163"/>
    </source>
</evidence>
<dbReference type="Proteomes" id="UP000311919">
    <property type="component" value="Unassembled WGS sequence"/>
</dbReference>
<keyword evidence="10" id="KW-0808">Transferase</keyword>
<keyword evidence="7" id="KW-0539">Nucleus</keyword>
<dbReference type="Pfam" id="PF11315">
    <property type="entry name" value="Med30"/>
    <property type="match status" value="1"/>
</dbReference>
<protein>
    <recommendedName>
        <fullName evidence="3">Mediator of RNA polymerase II transcription subunit 30</fullName>
    </recommendedName>
    <alternativeName>
        <fullName evidence="9">Mediator complex subunit 30</fullName>
    </alternativeName>
</protein>
<gene>
    <name evidence="10" type="ORF">EWB00_002911</name>
</gene>
<keyword evidence="4" id="KW-0805">Transcription regulation</keyword>
<evidence type="ECO:0000256" key="7">
    <source>
        <dbReference type="ARBA" id="ARBA00023242"/>
    </source>
</evidence>
<keyword evidence="10" id="KW-0418">Kinase</keyword>
<evidence type="ECO:0000256" key="1">
    <source>
        <dbReference type="ARBA" id="ARBA00004123"/>
    </source>
</evidence>
<dbReference type="EMBL" id="SKCS01000019">
    <property type="protein sequence ID" value="TNN20807.1"/>
    <property type="molecule type" value="Genomic_DNA"/>
</dbReference>
<evidence type="ECO:0000256" key="9">
    <source>
        <dbReference type="ARBA" id="ARBA00031981"/>
    </source>
</evidence>
<keyword evidence="11" id="KW-1185">Reference proteome</keyword>
<organism evidence="10 11">
    <name type="scientific">Schistosoma japonicum</name>
    <name type="common">Blood fluke</name>
    <dbReference type="NCBI Taxonomy" id="6182"/>
    <lineage>
        <taxon>Eukaryota</taxon>
        <taxon>Metazoa</taxon>
        <taxon>Spiralia</taxon>
        <taxon>Lophotrochozoa</taxon>
        <taxon>Platyhelminthes</taxon>
        <taxon>Trematoda</taxon>
        <taxon>Digenea</taxon>
        <taxon>Strigeidida</taxon>
        <taxon>Schistosomatoidea</taxon>
        <taxon>Schistosomatidae</taxon>
        <taxon>Schistosoma</taxon>
    </lineage>
</organism>
<evidence type="ECO:0000256" key="2">
    <source>
        <dbReference type="ARBA" id="ARBA00010606"/>
    </source>
</evidence>